<feature type="region of interest" description="Disordered" evidence="1">
    <location>
        <begin position="2634"/>
        <end position="2669"/>
    </location>
</feature>
<evidence type="ECO:0000313" key="3">
    <source>
        <dbReference type="Proteomes" id="UP000186817"/>
    </source>
</evidence>
<evidence type="ECO:0000256" key="1">
    <source>
        <dbReference type="SAM" id="MobiDB-lite"/>
    </source>
</evidence>
<dbReference type="InterPro" id="IPR043502">
    <property type="entry name" value="DNA/RNA_pol_sf"/>
</dbReference>
<feature type="region of interest" description="Disordered" evidence="1">
    <location>
        <begin position="510"/>
        <end position="629"/>
    </location>
</feature>
<feature type="region of interest" description="Disordered" evidence="1">
    <location>
        <begin position="883"/>
        <end position="949"/>
    </location>
</feature>
<keyword evidence="3" id="KW-1185">Reference proteome</keyword>
<sequence length="2669" mass="290874">MDPSFGAALDSMILEAMSASGRLEGLALPWESGALALVFGGTPLVAEPMLAAESASDFRSIPVQSSVSSTSAGMPSVCPDSVLSFTAKTFSRGRLVEEERWELVYMGWLQILQAHSGGSEIADILEEAQEEHAKVACVRQLFGGKALTTLEKRLRQARHYLKWAHETGSEAFPIGNHQVRMYIKQLLKDNAPPSKVLGAGEIVNFLAYVVGLPVAVTATKTPWVKGVMRQSRSEKGAPKQARALTTVEVALLESLLRNEDVHVQDRFAAGAMLFMVYSRARYGDTKIVSQMIPDLVEVRHAATAGYLELTSYSHKMRRVKAALPLVAPALGVGHVAWGPVFIKVADLAGLPFSRLDGCRGALLPVPRGDSWSKEPCSTGDAACWLRALLRKATGEEPPKLSAHSMKSTTLAWCAKFGISRDDRLILGHHSENGSAEVYARDVQAAPLRSLEGCLQAIRNSRFYPDMSRSGYLGVAEGQDTCVEGSTQSGGRGSTDSHALHAAAAAFATFGKKAEAQDEGSAGEDDRRSAERSPCPGESSLGDDGSEPRLDPFFHYDPEADAGDRVSLNGDNCGEKPKGFQAEDASPALASQAPLEDDNEDSGDDLSSSSTSTSSSEAESNPGLPPVPAAPWRDGCVDWGDVCMRTVDNDCPCACVEERSCTSPDESDLRGLVTLPAGVEGSDAKPKELPAEERRYRLSAQERRLSGMVLKGPLEVAYSAYDLVVKMLADDHITYLAPHRFSTRMLEVQQDRPSKSIVIDATQHLQVKDMASQKPQVDLPDALSLTQAMTRRSLALDLVGAATFARAEAWNRVLVQHLQQPPPPGFKFMDTAQLLRADRAGWLHMAQVLTTLRRGSDGTLPMDAAFDSLPTVPAIMFHLAPQQGGRTTTTTNQTLADAPTGTAEGKMTKSARRRASLKRRLGGASTVTTPPPPPPAVERPTKQHTGKGGAKRTFPEFMLNSLFARLCEAQSQVAATNRAFDLCARVFRFAHQVRNLPHVYPTNFCRAFAMCIVNKLVLAGAKPSPTSLSPEHTRLHIASRIAVGTQPSRSKAAPLIPEFKCLCKLSGAWDSLPAGPALRTSFKPSDCGLSCTPAAHVLPSGARVFSRLPITMGEGGQSPSLETSCTPDFSIGATQDPVSLETSGSPKVPIGATHDSAPLVSPKTFGDPRDFIVSAPANPHSGSLEKGEQLAGDLLCKGDFSVRCCLDVLRASFSSAATRFRKCLDKDRETANYFVLGGFVAAERRGVTSLTSKLPKTVSYLNAFLRARFPSLPWTSVALSHNEMSSIHADSNEPGTDNGTIGLGSYKGGGLWLECDGGGVKSPSKCADKFLWGRVANTRESPFIFNGRTRHATMPWEGDRWVLTVYVVGGSACLPHSSWGTLDNLGFPRGHWGPSVGPATPDALPSNVAQGECLVGVQWQPEEFIQEAVRRGHPKRMFSGVPPVLERVIKENASTTGADTAKWRTEQLRRWTLRAEELRNEEAALKDSKAPHLKKILSPKRLCLMREMIRETGYRDVGLLDDLCKGFEVTGEIPRSHVYRVSPAYATLSPTELRAKAALTRKCILDSVAKSCTSDLAAEVYAATQEEVSNGWLDGPLDADALDPCVSVTRRFGVRQGSGESARVRPIDNFTESLVNHTTFREETIEPHTVDVVCASLAMRLRARREVGKSTDTVLKATDLRKAYKQLGVSENALQDAHLAVANPATGRAEVYMSKVLPFGSCSAVNGFCRASSCLWYLGVMLLAFEWTVYYDDFFSFTERHVAKHTNMCIGAYFALMGWQISENKELDFAPYAKILGVKICMASATLFYVENTADRKAELSDTIDALLTTGAYTEHELESLRGRLHFAEGQVFGRQGAMAMKVLNRKIDDDKRRGTVSAELAAALAVLKNRVVNGPPRAVSTRLANDWFVFTDACFEAERPEWTAGIGGVLVAPDGKKVSCFGLCCEVDVLKILGLSDKANPIYELEALAVLAAFDTWHGVLREAGVVCFVDNDGVLGSFVGCKSSSASFTSFLKAVTRFESFAAITPWFERVSSIANVADGPSRGDFGAVKTVNRASVDPDRLAKAVVKGAHNEWADDLSRGRLQAFAHRPQDEPVVRPEPGHFVFFDYNGDVGRAYELIQQQSPSLSLKILEKSLRSQKSGYRSDREAFESAEKRRWSLKLAEFIEEAEMPLASRVVGHEQAAQLWERAFGARRSKTLRNRAMVWAKVRSWMKATLGKPWPGKAENLLTYLEERHESQGMGKSVPNGILGALALLEQVGQVESDKRLSEDRLLIEACRSWTAELEQDAPPKRQAPMYTIAVILSAELCVCKATFPVGLRFYAFVLLLLVWTTMRCDDIQGVDPSTFVLSQIGVKFVIRRTKTTGPGKAVGHLFGYVGRGVGLTGYDWLAEGVRLLKTETLARKRDYFCLGFNEDWTIAQDDYLEPEGVAVHLRRLLLLLRVPVRVQSRWGIGAGTLIEPPLHLYWSGHSARHTLPSLAALIDISKERRDFLGRWSAAQHGSADYILTSRQVVHSIQTEVCIALLEGRPAPGFVEEESIAQISDFLVRNGGDPNTVALKHTVLKWDGECWSLGGKFPAVKVDLNALRQARGDASVALAPEVPEREVNAPYFVTISRTNGFRRLHVSHGCAVKQERPAVEEQDFGSSDSGSETAQGKPSSEKFVMAWKPR</sequence>
<accession>A0A1Q9DH55</accession>
<evidence type="ECO:0000313" key="2">
    <source>
        <dbReference type="EMBL" id="OLP94515.1"/>
    </source>
</evidence>
<name>A0A1Q9DH55_SYMMI</name>
<dbReference type="EMBL" id="LSRX01000538">
    <property type="protein sequence ID" value="OLP94515.1"/>
    <property type="molecule type" value="Genomic_DNA"/>
</dbReference>
<feature type="compositionally biased region" description="Basic and acidic residues" evidence="1">
    <location>
        <begin position="545"/>
        <end position="563"/>
    </location>
</feature>
<dbReference type="SUPFAM" id="SSF56672">
    <property type="entry name" value="DNA/RNA polymerases"/>
    <property type="match status" value="1"/>
</dbReference>
<protein>
    <submittedName>
        <fullName evidence="2">Uncharacterized protein</fullName>
    </submittedName>
</protein>
<feature type="compositionally biased region" description="Basic residues" evidence="1">
    <location>
        <begin position="908"/>
        <end position="920"/>
    </location>
</feature>
<organism evidence="2 3">
    <name type="scientific">Symbiodinium microadriaticum</name>
    <name type="common">Dinoflagellate</name>
    <name type="synonym">Zooxanthella microadriatica</name>
    <dbReference type="NCBI Taxonomy" id="2951"/>
    <lineage>
        <taxon>Eukaryota</taxon>
        <taxon>Sar</taxon>
        <taxon>Alveolata</taxon>
        <taxon>Dinophyceae</taxon>
        <taxon>Suessiales</taxon>
        <taxon>Symbiodiniaceae</taxon>
        <taxon>Symbiodinium</taxon>
    </lineage>
</organism>
<proteinExistence type="predicted"/>
<dbReference type="OrthoDB" id="410329at2759"/>
<dbReference type="Proteomes" id="UP000186817">
    <property type="component" value="Unassembled WGS sequence"/>
</dbReference>
<feature type="compositionally biased region" description="Acidic residues" evidence="1">
    <location>
        <begin position="594"/>
        <end position="603"/>
    </location>
</feature>
<comment type="caution">
    <text evidence="2">The sequence shown here is derived from an EMBL/GenBank/DDBJ whole genome shotgun (WGS) entry which is preliminary data.</text>
</comment>
<gene>
    <name evidence="2" type="ORF">AK812_SmicGene23443</name>
</gene>
<reference evidence="2 3" key="1">
    <citation type="submission" date="2016-02" db="EMBL/GenBank/DDBJ databases">
        <title>Genome analysis of coral dinoflagellate symbionts highlights evolutionary adaptations to a symbiotic lifestyle.</title>
        <authorList>
            <person name="Aranda M."/>
            <person name="Li Y."/>
            <person name="Liew Y.J."/>
            <person name="Baumgarten S."/>
            <person name="Simakov O."/>
            <person name="Wilson M."/>
            <person name="Piel J."/>
            <person name="Ashoor H."/>
            <person name="Bougouffa S."/>
            <person name="Bajic V.B."/>
            <person name="Ryu T."/>
            <person name="Ravasi T."/>
            <person name="Bayer T."/>
            <person name="Micklem G."/>
            <person name="Kim H."/>
            <person name="Bhak J."/>
            <person name="Lajeunesse T.C."/>
            <person name="Voolstra C.R."/>
        </authorList>
    </citation>
    <scope>NUCLEOTIDE SEQUENCE [LARGE SCALE GENOMIC DNA]</scope>
    <source>
        <strain evidence="2 3">CCMP2467</strain>
    </source>
</reference>
<feature type="compositionally biased region" description="Low complexity" evidence="1">
    <location>
        <begin position="604"/>
        <end position="621"/>
    </location>
</feature>
<feature type="compositionally biased region" description="Polar residues" evidence="1">
    <location>
        <begin position="2643"/>
        <end position="2657"/>
    </location>
</feature>